<evidence type="ECO:0000256" key="7">
    <source>
        <dbReference type="ARBA" id="ARBA00023065"/>
    </source>
</evidence>
<evidence type="ECO:0000256" key="6">
    <source>
        <dbReference type="ARBA" id="ARBA00023053"/>
    </source>
</evidence>
<dbReference type="GO" id="GO:0015385">
    <property type="term" value="F:sodium:proton antiporter activity"/>
    <property type="evidence" value="ECO:0007669"/>
    <property type="project" value="InterPro"/>
</dbReference>
<comment type="caution">
    <text evidence="12">The sequence shown here is derived from an EMBL/GenBank/DDBJ whole genome shotgun (WGS) entry which is preliminary data.</text>
</comment>
<dbReference type="PANTHER" id="PTHR10110:SF86">
    <property type="entry name" value="SODIUM_HYDROGEN EXCHANGER 7"/>
    <property type="match status" value="1"/>
</dbReference>
<dbReference type="RefSeq" id="WP_235055044.1">
    <property type="nucleotide sequence ID" value="NZ_JAKFHA010000016.1"/>
</dbReference>
<sequence>MDQLTVLFLLFLVTLVAVPVASWVRLPYPVVITMGGLLLAVIPGVPELRLEPELLLPLLLPPLLHSAGWRTSWREFAANAKPILLLAVALVFVTTAAVAWVAHRVVPGLPVAAAVALGALVAPPDPVAASAVASTLRLPRRLVSILESEGLFNDVTAIVLYQVAVAAVVTGSFSAGEAVGKLFLSAAVACAVGVAVSLVARWGDKFLNDERLRVMASLMLPFVAYIGSDELGGSGVLAVIVNVLLLRAQGIEAPDRSGRIAGGVFWAVIELMVTGLTFGIIGIELRAVLDALGGDTADVLVEAAAVVATVIVVRGLWLFPTAVLARRRNRRAADEDDPDVEDLAPVGPRETAVLWWAGMRGVATVALVLALPLETDAGEPFPGRDRLVVIAFAVVMVTLVVQGLTLPALVKALGVRESEDAAGQAEADLRVRAAKAVLQRLREMEAAEELPDEVVDVMRLRQQAVIAQLRPEAYAEDARKALAEKHRRKREFKRVEAELTEAARAELKSARAERGNDPVIVDKLLRRIDLRGWV</sequence>
<organism evidence="12 13">
    <name type="scientific">Yinghuangia soli</name>
    <dbReference type="NCBI Taxonomy" id="2908204"/>
    <lineage>
        <taxon>Bacteria</taxon>
        <taxon>Bacillati</taxon>
        <taxon>Actinomycetota</taxon>
        <taxon>Actinomycetes</taxon>
        <taxon>Kitasatosporales</taxon>
        <taxon>Streptomycetaceae</taxon>
        <taxon>Yinghuangia</taxon>
    </lineage>
</organism>
<feature type="domain" description="Cation/H+ exchanger transmembrane" evidence="11">
    <location>
        <begin position="13"/>
        <end position="411"/>
    </location>
</feature>
<reference evidence="12" key="1">
    <citation type="submission" date="2022-01" db="EMBL/GenBank/DDBJ databases">
        <title>Genome-Based Taxonomic Classification of the Phylum Actinobacteria.</title>
        <authorList>
            <person name="Gao Y."/>
        </authorList>
    </citation>
    <scope>NUCLEOTIDE SEQUENCE</scope>
    <source>
        <strain evidence="12">KLBMP 8922</strain>
    </source>
</reference>
<dbReference type="Proteomes" id="UP001165378">
    <property type="component" value="Unassembled WGS sequence"/>
</dbReference>
<dbReference type="GO" id="GO:0005886">
    <property type="term" value="C:plasma membrane"/>
    <property type="evidence" value="ECO:0007669"/>
    <property type="project" value="UniProtKB-SubCell"/>
</dbReference>
<feature type="transmembrane region" description="Helical" evidence="10">
    <location>
        <begin position="83"/>
        <end position="103"/>
    </location>
</feature>
<protein>
    <submittedName>
        <fullName evidence="12">Na+/H+ antiporter</fullName>
    </submittedName>
</protein>
<evidence type="ECO:0000259" key="11">
    <source>
        <dbReference type="Pfam" id="PF00999"/>
    </source>
</evidence>
<evidence type="ECO:0000256" key="1">
    <source>
        <dbReference type="ARBA" id="ARBA00004651"/>
    </source>
</evidence>
<evidence type="ECO:0000256" key="3">
    <source>
        <dbReference type="ARBA" id="ARBA00022475"/>
    </source>
</evidence>
<evidence type="ECO:0000256" key="10">
    <source>
        <dbReference type="RuleBase" id="RU366002"/>
    </source>
</evidence>
<dbReference type="InterPro" id="IPR018422">
    <property type="entry name" value="Cation/H_exchanger_CPA1"/>
</dbReference>
<keyword evidence="13" id="KW-1185">Reference proteome</keyword>
<dbReference type="PANTHER" id="PTHR10110">
    <property type="entry name" value="SODIUM/HYDROGEN EXCHANGER"/>
    <property type="match status" value="1"/>
</dbReference>
<keyword evidence="5 10" id="KW-1133">Transmembrane helix</keyword>
<proteinExistence type="inferred from homology"/>
<dbReference type="GO" id="GO:0051453">
    <property type="term" value="P:regulation of intracellular pH"/>
    <property type="evidence" value="ECO:0007669"/>
    <property type="project" value="TreeGrafter"/>
</dbReference>
<dbReference type="AlphaFoldDB" id="A0AA41Q3M1"/>
<feature type="transmembrane region" description="Helical" evidence="10">
    <location>
        <begin position="303"/>
        <end position="325"/>
    </location>
</feature>
<dbReference type="EMBL" id="JAKFHA010000016">
    <property type="protein sequence ID" value="MCF2530375.1"/>
    <property type="molecule type" value="Genomic_DNA"/>
</dbReference>
<feature type="transmembrane region" description="Helical" evidence="10">
    <location>
        <begin position="353"/>
        <end position="373"/>
    </location>
</feature>
<feature type="transmembrane region" description="Helical" evidence="10">
    <location>
        <begin position="263"/>
        <end position="283"/>
    </location>
</feature>
<comment type="subcellular location">
    <subcellularLocation>
        <location evidence="1 10">Cell membrane</location>
        <topology evidence="1 10">Multi-pass membrane protein</topology>
    </subcellularLocation>
</comment>
<dbReference type="GO" id="GO:0015386">
    <property type="term" value="F:potassium:proton antiporter activity"/>
    <property type="evidence" value="ECO:0007669"/>
    <property type="project" value="TreeGrafter"/>
</dbReference>
<keyword evidence="3 10" id="KW-1003">Cell membrane</keyword>
<keyword evidence="4 10" id="KW-0812">Transmembrane</keyword>
<feature type="transmembrane region" description="Helical" evidence="10">
    <location>
        <begin position="182"/>
        <end position="200"/>
    </location>
</feature>
<name>A0AA41Q3M1_9ACTN</name>
<evidence type="ECO:0000256" key="4">
    <source>
        <dbReference type="ARBA" id="ARBA00022692"/>
    </source>
</evidence>
<evidence type="ECO:0000256" key="9">
    <source>
        <dbReference type="ARBA" id="ARBA00023201"/>
    </source>
</evidence>
<comment type="function">
    <text evidence="10">Na(+)/H(+) antiporter that extrudes sodium in exchange for external protons.</text>
</comment>
<dbReference type="NCBIfam" id="TIGR00831">
    <property type="entry name" value="a_cpa1"/>
    <property type="match status" value="1"/>
</dbReference>
<keyword evidence="7 10" id="KW-0406">Ion transport</keyword>
<dbReference type="GO" id="GO:0098719">
    <property type="term" value="P:sodium ion import across plasma membrane"/>
    <property type="evidence" value="ECO:0007669"/>
    <property type="project" value="TreeGrafter"/>
</dbReference>
<evidence type="ECO:0000256" key="5">
    <source>
        <dbReference type="ARBA" id="ARBA00022989"/>
    </source>
</evidence>
<evidence type="ECO:0000256" key="2">
    <source>
        <dbReference type="ARBA" id="ARBA00022448"/>
    </source>
</evidence>
<gene>
    <name evidence="12" type="ORF">LZ495_24580</name>
</gene>
<keyword evidence="10" id="KW-0050">Antiport</keyword>
<keyword evidence="6 10" id="KW-0915">Sodium</keyword>
<evidence type="ECO:0000313" key="13">
    <source>
        <dbReference type="Proteomes" id="UP001165378"/>
    </source>
</evidence>
<keyword evidence="9 10" id="KW-0739">Sodium transport</keyword>
<feature type="transmembrane region" description="Helical" evidence="10">
    <location>
        <begin position="155"/>
        <end position="176"/>
    </location>
</feature>
<keyword evidence="8 10" id="KW-0472">Membrane</keyword>
<dbReference type="Pfam" id="PF00999">
    <property type="entry name" value="Na_H_Exchanger"/>
    <property type="match status" value="1"/>
</dbReference>
<comment type="similarity">
    <text evidence="10">Belongs to the monovalent cation:proton antiporter 1 (CPA1) transporter (TC 2.A.36) family.</text>
</comment>
<evidence type="ECO:0000256" key="8">
    <source>
        <dbReference type="ARBA" id="ARBA00023136"/>
    </source>
</evidence>
<dbReference type="InterPro" id="IPR004705">
    <property type="entry name" value="Cation/H_exchanger_CPA1_bac"/>
</dbReference>
<keyword evidence="2 10" id="KW-0813">Transport</keyword>
<evidence type="ECO:0000313" key="12">
    <source>
        <dbReference type="EMBL" id="MCF2530375.1"/>
    </source>
</evidence>
<dbReference type="Gene3D" id="6.10.140.1330">
    <property type="match status" value="1"/>
</dbReference>
<dbReference type="InterPro" id="IPR006153">
    <property type="entry name" value="Cation/H_exchanger_TM"/>
</dbReference>
<comment type="caution">
    <text evidence="10">Lacks conserved residue(s) required for the propagation of feature annotation.</text>
</comment>
<feature type="transmembrane region" description="Helical" evidence="10">
    <location>
        <begin position="388"/>
        <end position="410"/>
    </location>
</feature>
<accession>A0AA41Q3M1</accession>